<comment type="cofactor">
    <cofactor evidence="1">
        <name>a divalent metal cation</name>
        <dbReference type="ChEBI" id="CHEBI:60240"/>
    </cofactor>
</comment>
<proteinExistence type="predicted"/>
<dbReference type="InterPro" id="IPR027806">
    <property type="entry name" value="HARBI1_dom"/>
</dbReference>
<name>A0ABU2H4P5_9ACTN</name>
<dbReference type="RefSeq" id="WP_310911333.1">
    <property type="nucleotide sequence ID" value="NZ_JAVLVT010000002.1"/>
</dbReference>
<protein>
    <submittedName>
        <fullName evidence="4">Transposase family protein</fullName>
    </submittedName>
</protein>
<dbReference type="Proteomes" id="UP001250214">
    <property type="component" value="Unassembled WGS sequence"/>
</dbReference>
<evidence type="ECO:0000256" key="2">
    <source>
        <dbReference type="ARBA" id="ARBA00022723"/>
    </source>
</evidence>
<gene>
    <name evidence="4" type="ORF">RIF23_05745</name>
</gene>
<dbReference type="EMBL" id="JAVLVT010000002">
    <property type="protein sequence ID" value="MDS1269795.1"/>
    <property type="molecule type" value="Genomic_DNA"/>
</dbReference>
<evidence type="ECO:0000313" key="4">
    <source>
        <dbReference type="EMBL" id="MDS1269795.1"/>
    </source>
</evidence>
<evidence type="ECO:0000313" key="5">
    <source>
        <dbReference type="Proteomes" id="UP001250214"/>
    </source>
</evidence>
<reference evidence="5" key="1">
    <citation type="submission" date="2023-07" db="EMBL/GenBank/DDBJ databases">
        <title>Novel species in the genus Lipingzhangella isolated from Sambhar Salt Lake.</title>
        <authorList>
            <person name="Jiya N."/>
            <person name="Kajale S."/>
            <person name="Sharma A."/>
        </authorList>
    </citation>
    <scope>NUCLEOTIDE SEQUENCE [LARGE SCALE GENOMIC DNA]</scope>
    <source>
        <strain evidence="5">LS1_29</strain>
    </source>
</reference>
<feature type="domain" description="DDE Tnp4" evidence="3">
    <location>
        <begin position="71"/>
        <end position="188"/>
    </location>
</feature>
<sequence>MYFKTNVSEELIAELIFVDQATISRAISELEEPIADVLHEFVPDPADEVDGRVGVVDWSLCPSWSWSDAPELYSGKHKTTGHNHQFVCDLFGELLHVSDPSPGSAHDARAFGESGLNTILNSSNSIGDKGYIGVGPITPFRKPQGGEPLGWQDEFNTNINKIRYVIERAIAHFKTWRCMFTDYRRPLRSYATAFRAVRALHFFKLRSA</sequence>
<accession>A0ABU2H4P5</accession>
<dbReference type="Pfam" id="PF13359">
    <property type="entry name" value="DDE_Tnp_4"/>
    <property type="match status" value="1"/>
</dbReference>
<evidence type="ECO:0000259" key="3">
    <source>
        <dbReference type="Pfam" id="PF13359"/>
    </source>
</evidence>
<organism evidence="4 5">
    <name type="scientific">Lipingzhangella rawalii</name>
    <dbReference type="NCBI Taxonomy" id="2055835"/>
    <lineage>
        <taxon>Bacteria</taxon>
        <taxon>Bacillati</taxon>
        <taxon>Actinomycetota</taxon>
        <taxon>Actinomycetes</taxon>
        <taxon>Streptosporangiales</taxon>
        <taxon>Nocardiopsidaceae</taxon>
        <taxon>Lipingzhangella</taxon>
    </lineage>
</organism>
<evidence type="ECO:0000256" key="1">
    <source>
        <dbReference type="ARBA" id="ARBA00001968"/>
    </source>
</evidence>
<keyword evidence="2" id="KW-0479">Metal-binding</keyword>
<keyword evidence="5" id="KW-1185">Reference proteome</keyword>
<comment type="caution">
    <text evidence="4">The sequence shown here is derived from an EMBL/GenBank/DDBJ whole genome shotgun (WGS) entry which is preliminary data.</text>
</comment>